<proteinExistence type="evidence at protein level"/>
<accession>A0ABF7PQC3</accession>
<reference evidence="5" key="1">
    <citation type="submission" date="2024-09" db="PDB data bank">
        <title>Crystal structure of Chitin Binding Protein from Iberis umbellata L.</title>
        <authorList>
            <person name="Saeed A."/>
            <person name="Betzel C."/>
            <person name="Brognaro H."/>
            <person name="Alves Franca B."/>
            <person name="Mehmood S."/>
            <person name="Rajaiah Prabhu P."/>
            <person name="Ishaq U."/>
            <person name="Akrem A."/>
        </authorList>
    </citation>
    <scope>X-RAY CRYSTALLOGRAPHY (1.34 ANGSTROMS)</scope>
</reference>
<keyword evidence="2" id="KW-0758">Storage protein</keyword>
<evidence type="ECO:0000313" key="5">
    <source>
        <dbReference type="PDB" id="9GVH"/>
    </source>
</evidence>
<evidence type="ECO:0000259" key="4">
    <source>
        <dbReference type="Pfam" id="PF00234"/>
    </source>
</evidence>
<sequence>GGERPPLLRLCCTQLHLQNPQCVCMTLRRAAQAVRSRQGISASSQVQRLFETARHLPATCNFSQVGVCPFTAIPA</sequence>
<organism evidence="5">
    <name type="scientific">Iberis umbellata</name>
    <dbReference type="NCBI Taxonomy" id="226049"/>
    <lineage>
        <taxon>Eukaryota</taxon>
        <taxon>Viridiplantae</taxon>
        <taxon>Streptophyta</taxon>
        <taxon>Embryophyta</taxon>
        <taxon>Tracheophyta</taxon>
        <taxon>Spermatophyta</taxon>
        <taxon>Magnoliopsida</taxon>
        <taxon>eudicotyledons</taxon>
        <taxon>Gunneridae</taxon>
        <taxon>Pentapetalae</taxon>
        <taxon>rosids</taxon>
        <taxon>malvids</taxon>
        <taxon>Brassicales</taxon>
        <taxon>Brassicaceae</taxon>
        <taxon>Iberideae</taxon>
        <taxon>Iberis</taxon>
    </lineage>
</organism>
<dbReference type="InterPro" id="IPR016140">
    <property type="entry name" value="Bifunc_inhib/LTP/seed_store"/>
</dbReference>
<evidence type="ECO:0000256" key="3">
    <source>
        <dbReference type="ARBA" id="ARBA00023129"/>
    </source>
</evidence>
<dbReference type="PRINTS" id="PR00496">
    <property type="entry name" value="NAPIN"/>
</dbReference>
<dbReference type="SUPFAM" id="SSF47699">
    <property type="entry name" value="Bifunctional inhibitor/lipid-transfer protein/seed storage 2S albumin"/>
    <property type="match status" value="1"/>
</dbReference>
<comment type="similarity">
    <text evidence="1">Belongs to the 2S seed storage albumins family.</text>
</comment>
<name>A0ABF7PQC3_9BRAS</name>
<dbReference type="PDB" id="9GVH">
    <property type="method" value="X-ray"/>
    <property type="resolution" value="1.34 A"/>
    <property type="chains" value="B=1-75"/>
</dbReference>
<keyword evidence="5" id="KW-0002">3D-structure</keyword>
<dbReference type="InterPro" id="IPR000617">
    <property type="entry name" value="Napin/2SS/CON"/>
</dbReference>
<protein>
    <submittedName>
        <fullName evidence="5">Chitin Binding Protein</fullName>
    </submittedName>
</protein>
<dbReference type="InterPro" id="IPR036312">
    <property type="entry name" value="Bifun_inhib/LTP/seed_sf"/>
</dbReference>
<dbReference type="AlphaFoldDB" id="A0ABF7PQC3"/>
<keyword evidence="3" id="KW-0708">Seed storage protein</keyword>
<evidence type="ECO:0000256" key="1">
    <source>
        <dbReference type="ARBA" id="ARBA00008262"/>
    </source>
</evidence>
<dbReference type="GO" id="GO:0045735">
    <property type="term" value="F:nutrient reservoir activity"/>
    <property type="evidence" value="ECO:0007669"/>
    <property type="project" value="UniProtKB-KW"/>
</dbReference>
<feature type="domain" description="Bifunctional inhibitor/plant lipid transfer protein/seed storage helical" evidence="4">
    <location>
        <begin position="6"/>
        <end position="65"/>
    </location>
</feature>
<dbReference type="Gene3D" id="1.10.110.10">
    <property type="entry name" value="Plant lipid-transfer and hydrophobic proteins"/>
    <property type="match status" value="1"/>
</dbReference>
<evidence type="ECO:0000256" key="2">
    <source>
        <dbReference type="ARBA" id="ARBA00022761"/>
    </source>
</evidence>
<dbReference type="Pfam" id="PF00234">
    <property type="entry name" value="Tryp_alpha_amyl"/>
    <property type="match status" value="1"/>
</dbReference>